<accession>A0A382AAI3</accession>
<dbReference type="Pfam" id="PF03023">
    <property type="entry name" value="MurJ"/>
    <property type="match status" value="1"/>
</dbReference>
<feature type="transmembrane region" description="Helical" evidence="8">
    <location>
        <begin position="520"/>
        <end position="544"/>
    </location>
</feature>
<evidence type="ECO:0000256" key="8">
    <source>
        <dbReference type="SAM" id="Phobius"/>
    </source>
</evidence>
<dbReference type="PRINTS" id="PR01806">
    <property type="entry name" value="VIRFACTRMVIN"/>
</dbReference>
<comment type="subcellular location">
    <subcellularLocation>
        <location evidence="1">Cell membrane</location>
        <topology evidence="1">Multi-pass membrane protein</topology>
    </subcellularLocation>
</comment>
<keyword evidence="3 8" id="KW-0812">Transmembrane</keyword>
<keyword evidence="4" id="KW-0133">Cell shape</keyword>
<keyword evidence="5" id="KW-0573">Peptidoglycan synthesis</keyword>
<dbReference type="InterPro" id="IPR004268">
    <property type="entry name" value="MurJ"/>
</dbReference>
<evidence type="ECO:0000256" key="5">
    <source>
        <dbReference type="ARBA" id="ARBA00022984"/>
    </source>
</evidence>
<feature type="transmembrane region" description="Helical" evidence="8">
    <location>
        <begin position="93"/>
        <end position="119"/>
    </location>
</feature>
<feature type="transmembrane region" description="Helical" evidence="8">
    <location>
        <begin position="323"/>
        <end position="349"/>
    </location>
</feature>
<dbReference type="PANTHER" id="PTHR47019:SF1">
    <property type="entry name" value="LIPID II FLIPPASE MURJ"/>
    <property type="match status" value="1"/>
</dbReference>
<dbReference type="PIRSF" id="PIRSF002869">
    <property type="entry name" value="MviN"/>
    <property type="match status" value="1"/>
</dbReference>
<name>A0A382AAI3_9ZZZZ</name>
<evidence type="ECO:0000313" key="9">
    <source>
        <dbReference type="EMBL" id="SVA98374.1"/>
    </source>
</evidence>
<keyword evidence="6 8" id="KW-1133">Transmembrane helix</keyword>
<feature type="transmembrane region" description="Helical" evidence="8">
    <location>
        <begin position="200"/>
        <end position="223"/>
    </location>
</feature>
<feature type="transmembrane region" description="Helical" evidence="8">
    <location>
        <begin position="490"/>
        <end position="508"/>
    </location>
</feature>
<dbReference type="GO" id="GO:0034204">
    <property type="term" value="P:lipid translocation"/>
    <property type="evidence" value="ECO:0007669"/>
    <property type="project" value="TreeGrafter"/>
</dbReference>
<keyword evidence="7 8" id="KW-0472">Membrane</keyword>
<feature type="transmembrane region" description="Helical" evidence="8">
    <location>
        <begin position="166"/>
        <end position="188"/>
    </location>
</feature>
<dbReference type="GO" id="GO:0005886">
    <property type="term" value="C:plasma membrane"/>
    <property type="evidence" value="ECO:0007669"/>
    <property type="project" value="UniProtKB-SubCell"/>
</dbReference>
<feature type="transmembrane region" description="Helical" evidence="8">
    <location>
        <begin position="394"/>
        <end position="413"/>
    </location>
</feature>
<evidence type="ECO:0000256" key="1">
    <source>
        <dbReference type="ARBA" id="ARBA00004651"/>
    </source>
</evidence>
<sequence>MDSVAGDPVNPRSPRGSSAVASGIALSRLAGLVRESLLRSVLALGPAADAFAAALRIPNLLQNLLGEGSLSASFIPVYSRLLGEGRDDEAGRVAGAVAGLLTALAGGLVVVAIVLARPITVLLAPGFEGRRLDLTVDLMRITTGGLGLLVLSAWCLGVLNSHRRFFLPYVAPVLWNAAQIAVLAAAAFGDWSPRQAAVALAWGLVAGGALQFGVQALAVWRLAPDLRPSLGRGIPAVAEVRRRFGPAVLGRGVLQLSGYLDLVLASLLVTGAVAGLLSAQMLYGLPIALFATSVAAAELPEMSRPEGRLRLAERALAARRRTAFFVAFSTVAYLVLGEAIVGALFGWGAFDTDDARVVALVLAAYSLGLPAVASSRIHQNTLYAMGDTAGPARIAALRVALAVAVGVTLMFPLDRIAVHGAVLGSVATEGGWFGPLGSGIRSGSPDPHLGAVGLALGSAVAAWMELALLARRCRTAVPGLPGPSAVMSRLAPATAVAVVVALAVRWGASGLPDVALAPLGLLLAGSAYVLVARATGVAEADLVLAPVRRMRAR</sequence>
<gene>
    <name evidence="9" type="ORF">METZ01_LOCUS151228</name>
</gene>
<evidence type="ECO:0000256" key="2">
    <source>
        <dbReference type="ARBA" id="ARBA00022475"/>
    </source>
</evidence>
<dbReference type="HAMAP" id="MF_02078">
    <property type="entry name" value="MurJ_MviN"/>
    <property type="match status" value="1"/>
</dbReference>
<evidence type="ECO:0000256" key="4">
    <source>
        <dbReference type="ARBA" id="ARBA00022960"/>
    </source>
</evidence>
<evidence type="ECO:0000256" key="6">
    <source>
        <dbReference type="ARBA" id="ARBA00022989"/>
    </source>
</evidence>
<dbReference type="GO" id="GO:0009252">
    <property type="term" value="P:peptidoglycan biosynthetic process"/>
    <property type="evidence" value="ECO:0007669"/>
    <property type="project" value="UniProtKB-KW"/>
</dbReference>
<dbReference type="GO" id="GO:0008360">
    <property type="term" value="P:regulation of cell shape"/>
    <property type="evidence" value="ECO:0007669"/>
    <property type="project" value="UniProtKB-KW"/>
</dbReference>
<feature type="transmembrane region" description="Helical" evidence="8">
    <location>
        <begin position="139"/>
        <end position="159"/>
    </location>
</feature>
<dbReference type="EMBL" id="UINC01024545">
    <property type="protein sequence ID" value="SVA98374.1"/>
    <property type="molecule type" value="Genomic_DNA"/>
</dbReference>
<dbReference type="InterPro" id="IPR051050">
    <property type="entry name" value="Lipid_II_flippase_MurJ/MviN"/>
</dbReference>
<evidence type="ECO:0000256" key="7">
    <source>
        <dbReference type="ARBA" id="ARBA00023136"/>
    </source>
</evidence>
<dbReference type="NCBIfam" id="TIGR01695">
    <property type="entry name" value="murJ_mviN"/>
    <property type="match status" value="1"/>
</dbReference>
<proteinExistence type="inferred from homology"/>
<dbReference type="CDD" id="cd13123">
    <property type="entry name" value="MATE_MurJ_like"/>
    <property type="match status" value="1"/>
</dbReference>
<protein>
    <recommendedName>
        <fullName evidence="10">Lipid II flippase MurJ</fullName>
    </recommendedName>
</protein>
<reference evidence="9" key="1">
    <citation type="submission" date="2018-05" db="EMBL/GenBank/DDBJ databases">
        <authorList>
            <person name="Lanie J.A."/>
            <person name="Ng W.-L."/>
            <person name="Kazmierczak K.M."/>
            <person name="Andrzejewski T.M."/>
            <person name="Davidsen T.M."/>
            <person name="Wayne K.J."/>
            <person name="Tettelin H."/>
            <person name="Glass J.I."/>
            <person name="Rusch D."/>
            <person name="Podicherti R."/>
            <person name="Tsui H.-C.T."/>
            <person name="Winkler M.E."/>
        </authorList>
    </citation>
    <scope>NUCLEOTIDE SEQUENCE</scope>
</reference>
<dbReference type="AlphaFoldDB" id="A0A382AAI3"/>
<dbReference type="PANTHER" id="PTHR47019">
    <property type="entry name" value="LIPID II FLIPPASE MURJ"/>
    <property type="match status" value="1"/>
</dbReference>
<evidence type="ECO:0008006" key="10">
    <source>
        <dbReference type="Google" id="ProtNLM"/>
    </source>
</evidence>
<organism evidence="9">
    <name type="scientific">marine metagenome</name>
    <dbReference type="NCBI Taxonomy" id="408172"/>
    <lineage>
        <taxon>unclassified sequences</taxon>
        <taxon>metagenomes</taxon>
        <taxon>ecological metagenomes</taxon>
    </lineage>
</organism>
<feature type="transmembrane region" description="Helical" evidence="8">
    <location>
        <begin position="449"/>
        <end position="469"/>
    </location>
</feature>
<evidence type="ECO:0000256" key="3">
    <source>
        <dbReference type="ARBA" id="ARBA00022692"/>
    </source>
</evidence>
<dbReference type="GO" id="GO:0015648">
    <property type="term" value="F:lipid-linked peptidoglycan transporter activity"/>
    <property type="evidence" value="ECO:0007669"/>
    <property type="project" value="TreeGrafter"/>
</dbReference>
<keyword evidence="2" id="KW-1003">Cell membrane</keyword>
<feature type="transmembrane region" description="Helical" evidence="8">
    <location>
        <begin position="355"/>
        <end position="373"/>
    </location>
</feature>